<dbReference type="SUPFAM" id="SSF47413">
    <property type="entry name" value="lambda repressor-like DNA-binding domains"/>
    <property type="match status" value="1"/>
</dbReference>
<feature type="compositionally biased region" description="Basic and acidic residues" evidence="1">
    <location>
        <begin position="17"/>
        <end position="27"/>
    </location>
</feature>
<dbReference type="InterPro" id="IPR043917">
    <property type="entry name" value="DUF5753"/>
</dbReference>
<reference evidence="4" key="1">
    <citation type="submission" date="2022-12" db="EMBL/GenBank/DDBJ databases">
        <authorList>
            <person name="Mo P."/>
        </authorList>
    </citation>
    <scope>NUCLEOTIDE SEQUENCE [LARGE SCALE GENOMIC DNA]</scope>
    <source>
        <strain evidence="4">HUAS 3-15</strain>
    </source>
</reference>
<proteinExistence type="predicted"/>
<dbReference type="Gene3D" id="1.10.260.40">
    <property type="entry name" value="lambda repressor-like DNA-binding domains"/>
    <property type="match status" value="1"/>
</dbReference>
<dbReference type="Pfam" id="PF19054">
    <property type="entry name" value="DUF5753"/>
    <property type="match status" value="1"/>
</dbReference>
<protein>
    <submittedName>
        <fullName evidence="3">Helix-turn-helix transcriptional regulator</fullName>
    </submittedName>
</protein>
<dbReference type="SMART" id="SM00530">
    <property type="entry name" value="HTH_XRE"/>
    <property type="match status" value="1"/>
</dbReference>
<dbReference type="Proteomes" id="UP001212821">
    <property type="component" value="Chromosome"/>
</dbReference>
<sequence>MAGTTGPTVRRRQLGAELRRRREEAGLSHEEVAEALSGMSQPKLSRIENGRGATKVDDVRRLLALYKCEDTDLISALVDMAKNGSQRGMWWQSYGAHISPELGDLITLEASASSVRTYEGAFIPGLLQTPAYAREIIRKISMRPDVNVEALVDVRMARQGALTRSEPLTLWAVIHEAAIRSGVGGPAVMAEQLSRLIDRTSQSNINIQVMPIGAPAHHGMGGAFTILGFPQRQDLDVVMVDGSLSNLWVEEVTDVEIYGAKFDAIRADALGFDDSLAIITDQRDKLT</sequence>
<gene>
    <name evidence="3" type="ORF">O1G21_29580</name>
</gene>
<dbReference type="InterPro" id="IPR010982">
    <property type="entry name" value="Lambda_DNA-bd_dom_sf"/>
</dbReference>
<organism evidence="3 4">
    <name type="scientific">Kitasatospora cathayae</name>
    <dbReference type="NCBI Taxonomy" id="3004092"/>
    <lineage>
        <taxon>Bacteria</taxon>
        <taxon>Bacillati</taxon>
        <taxon>Actinomycetota</taxon>
        <taxon>Actinomycetes</taxon>
        <taxon>Kitasatosporales</taxon>
        <taxon>Streptomycetaceae</taxon>
        <taxon>Kitasatospora</taxon>
    </lineage>
</organism>
<dbReference type="CDD" id="cd00093">
    <property type="entry name" value="HTH_XRE"/>
    <property type="match status" value="1"/>
</dbReference>
<feature type="domain" description="HTH cro/C1-type" evidence="2">
    <location>
        <begin position="18"/>
        <end position="74"/>
    </location>
</feature>
<dbReference type="Pfam" id="PF13560">
    <property type="entry name" value="HTH_31"/>
    <property type="match status" value="1"/>
</dbReference>
<dbReference type="PROSITE" id="PS50943">
    <property type="entry name" value="HTH_CROC1"/>
    <property type="match status" value="1"/>
</dbReference>
<dbReference type="InterPro" id="IPR001387">
    <property type="entry name" value="Cro/C1-type_HTH"/>
</dbReference>
<evidence type="ECO:0000313" key="3">
    <source>
        <dbReference type="EMBL" id="WBP89585.1"/>
    </source>
</evidence>
<dbReference type="RefSeq" id="WP_270147970.1">
    <property type="nucleotide sequence ID" value="NZ_CP115450.1"/>
</dbReference>
<keyword evidence="4" id="KW-1185">Reference proteome</keyword>
<evidence type="ECO:0000256" key="1">
    <source>
        <dbReference type="SAM" id="MobiDB-lite"/>
    </source>
</evidence>
<evidence type="ECO:0000313" key="4">
    <source>
        <dbReference type="Proteomes" id="UP001212821"/>
    </source>
</evidence>
<dbReference type="EMBL" id="CP115450">
    <property type="protein sequence ID" value="WBP89585.1"/>
    <property type="molecule type" value="Genomic_DNA"/>
</dbReference>
<accession>A0ABY7QA67</accession>
<name>A0ABY7QA67_9ACTN</name>
<feature type="region of interest" description="Disordered" evidence="1">
    <location>
        <begin position="1"/>
        <end position="27"/>
    </location>
</feature>
<evidence type="ECO:0000259" key="2">
    <source>
        <dbReference type="PROSITE" id="PS50943"/>
    </source>
</evidence>